<feature type="domain" description="4Fe-4S ferredoxin-type" evidence="6">
    <location>
        <begin position="590"/>
        <end position="615"/>
    </location>
</feature>
<dbReference type="EMBL" id="MJUW02000017">
    <property type="protein sequence ID" value="OQD46910.1"/>
    <property type="molecule type" value="Genomic_DNA"/>
</dbReference>
<dbReference type="InterPro" id="IPR037207">
    <property type="entry name" value="Nuop51_4Fe4S-bd_sf"/>
</dbReference>
<evidence type="ECO:0000256" key="3">
    <source>
        <dbReference type="ARBA" id="ARBA00022723"/>
    </source>
</evidence>
<gene>
    <name evidence="7" type="ORF">BIY37_00435</name>
</gene>
<dbReference type="Pfam" id="PF01512">
    <property type="entry name" value="Complex1_51K"/>
    <property type="match status" value="1"/>
</dbReference>
<dbReference type="Gene3D" id="6.10.250.1450">
    <property type="match status" value="1"/>
</dbReference>
<dbReference type="Gene3D" id="1.20.1440.230">
    <property type="entry name" value="NADH-ubiquinone oxidoreductase 51kDa subunit, iron-sulphur binding domain"/>
    <property type="match status" value="1"/>
</dbReference>
<feature type="domain" description="4Fe-4S ferredoxin-type" evidence="6">
    <location>
        <begin position="560"/>
        <end position="589"/>
    </location>
</feature>
<keyword evidence="4" id="KW-0408">Iron</keyword>
<keyword evidence="8" id="KW-1185">Reference proteome</keyword>
<dbReference type="PANTHER" id="PTHR43578:SF3">
    <property type="entry name" value="NADH-QUINONE OXIDOREDUCTASE SUBUNIT F"/>
    <property type="match status" value="1"/>
</dbReference>
<dbReference type="GO" id="GO:0051539">
    <property type="term" value="F:4 iron, 4 sulfur cluster binding"/>
    <property type="evidence" value="ECO:0007669"/>
    <property type="project" value="UniProtKB-KW"/>
</dbReference>
<dbReference type="PROSITE" id="PS00645">
    <property type="entry name" value="COMPLEX1_51K_2"/>
    <property type="match status" value="1"/>
</dbReference>
<dbReference type="Pfam" id="PF10589">
    <property type="entry name" value="NADH_4Fe-4S"/>
    <property type="match status" value="1"/>
</dbReference>
<evidence type="ECO:0000256" key="5">
    <source>
        <dbReference type="ARBA" id="ARBA00023014"/>
    </source>
</evidence>
<evidence type="ECO:0000256" key="4">
    <source>
        <dbReference type="ARBA" id="ARBA00023004"/>
    </source>
</evidence>
<dbReference type="InterPro" id="IPR036249">
    <property type="entry name" value="Thioredoxin-like_sf"/>
</dbReference>
<dbReference type="Gene3D" id="3.40.50.11540">
    <property type="entry name" value="NADH-ubiquinone oxidoreductase 51kDa subunit"/>
    <property type="match status" value="1"/>
</dbReference>
<dbReference type="PANTHER" id="PTHR43578">
    <property type="entry name" value="NADH-QUINONE OXIDOREDUCTASE SUBUNIT F"/>
    <property type="match status" value="1"/>
</dbReference>
<proteinExistence type="inferred from homology"/>
<evidence type="ECO:0000259" key="6">
    <source>
        <dbReference type="PROSITE" id="PS51379"/>
    </source>
</evidence>
<dbReference type="InterPro" id="IPR011538">
    <property type="entry name" value="Nuo51_FMN-bd"/>
</dbReference>
<dbReference type="InterPro" id="IPR037225">
    <property type="entry name" value="Nuo51_FMN-bd_sf"/>
</dbReference>
<dbReference type="SUPFAM" id="SSF140490">
    <property type="entry name" value="Nqo1C-terminal domain-like"/>
    <property type="match status" value="1"/>
</dbReference>
<dbReference type="Gene3D" id="3.30.70.20">
    <property type="match status" value="1"/>
</dbReference>
<protein>
    <submittedName>
        <fullName evidence="7">NADH dehydrogenase</fullName>
    </submittedName>
</protein>
<accession>A0A1V6M3H0</accession>
<dbReference type="SUPFAM" id="SSF142984">
    <property type="entry name" value="Nqo1 middle domain-like"/>
    <property type="match status" value="1"/>
</dbReference>
<dbReference type="GO" id="GO:0010181">
    <property type="term" value="F:FMN binding"/>
    <property type="evidence" value="ECO:0007669"/>
    <property type="project" value="InterPro"/>
</dbReference>
<evidence type="ECO:0000313" key="8">
    <source>
        <dbReference type="Proteomes" id="UP000242219"/>
    </source>
</evidence>
<dbReference type="PROSITE" id="PS00198">
    <property type="entry name" value="4FE4S_FER_1"/>
    <property type="match status" value="1"/>
</dbReference>
<dbReference type="FunFam" id="1.20.1440.230:FF:000001">
    <property type="entry name" value="Mitochondrial NADH dehydrogenase flavoprotein 1"/>
    <property type="match status" value="1"/>
</dbReference>
<evidence type="ECO:0000256" key="1">
    <source>
        <dbReference type="ARBA" id="ARBA00007523"/>
    </source>
</evidence>
<comment type="caution">
    <text evidence="7">The sequence shown here is derived from an EMBL/GenBank/DDBJ whole genome shotgun (WGS) entry which is preliminary data.</text>
</comment>
<dbReference type="AlphaFoldDB" id="A0A1V6M3H0"/>
<dbReference type="Pfam" id="PF13237">
    <property type="entry name" value="Fer4_10"/>
    <property type="match status" value="1"/>
</dbReference>
<dbReference type="Gene3D" id="3.10.20.600">
    <property type="match status" value="1"/>
</dbReference>
<dbReference type="Proteomes" id="UP000242219">
    <property type="component" value="Unassembled WGS sequence"/>
</dbReference>
<evidence type="ECO:0000256" key="2">
    <source>
        <dbReference type="ARBA" id="ARBA00022485"/>
    </source>
</evidence>
<dbReference type="SMART" id="SM00928">
    <property type="entry name" value="NADH_4Fe-4S"/>
    <property type="match status" value="1"/>
</dbReference>
<dbReference type="InterPro" id="IPR017900">
    <property type="entry name" value="4Fe4S_Fe_S_CS"/>
</dbReference>
<sequence length="615" mass="67546">MNSNEMIIQQQKPNPQKPQILIGMASCGLGAGARNVLKSIEHELERQKLDADIVHTGCIGMCAYEVLMDVIFPGRTRVTYGNVKATMIPQILEEHVGRGEAVKKYVMSQMYLDDKTVIPYEGLPFFDDLEMNRGQKKYILRNCGYIDPDSINEYIERGGYTALEKALKSMTPKAIIDEISKSGLRGRGGGGFPTGEKWASCAKYSADEKFVVCNADEGDPGAFMDRSLLEGDPHAVLEGMIIAGYAINATAGYIYIRAEYPLAVKRLKHTIEEAKKHGFLGQNILKTGYSMEMYIKEGAGAFVCGESTALQNSIEGKRGMPHTRPPQSVEAGLWHKPTCLNNVETFANVPFIINQGANWYTRIGTEKSKGTKIFSLTGKIKNAGLVEVPMGTTIRQIVFDMGGGIPKRKKFKAVQIGGPSGGCLPESLLDSPIDYESLVGAGAMMGSGSFVVVDETTCMVEMARFFMNFCANESCGKCPPCRIGTTLILEILTRITMGQGEDKDLEILEQMGDEMKVMSLCGLGQSAPNPVKSTIRYFRDEYVAHIRDKICPTATCVALHKYEVIPEKCTRCQACIRNCPVKAISGSAAETAFIHKEKCIKCNLCYEKCNFLAIK</sequence>
<dbReference type="PROSITE" id="PS51379">
    <property type="entry name" value="4FE4S_FER_2"/>
    <property type="match status" value="2"/>
</dbReference>
<dbReference type="SUPFAM" id="SSF142019">
    <property type="entry name" value="Nqo1 FMN-binding domain-like"/>
    <property type="match status" value="1"/>
</dbReference>
<dbReference type="CDD" id="cd02980">
    <property type="entry name" value="TRX_Fd_family"/>
    <property type="match status" value="1"/>
</dbReference>
<comment type="similarity">
    <text evidence="1">Belongs to the complex I 51 kDa subunit family.</text>
</comment>
<name>A0A1V6M3H0_9BACT</name>
<keyword evidence="5" id="KW-0411">Iron-sulfur</keyword>
<dbReference type="InterPro" id="IPR001949">
    <property type="entry name" value="NADH-UbQ_OxRdtase_51kDa_CS"/>
</dbReference>
<keyword evidence="2" id="KW-0004">4Fe-4S</keyword>
<dbReference type="InterPro" id="IPR019575">
    <property type="entry name" value="Nuop51_4Fe4S-bd"/>
</dbReference>
<dbReference type="FunFam" id="3.40.50.11540:FF:000001">
    <property type="entry name" value="NADH dehydrogenase [ubiquinone] flavoprotein 1, mitochondrial"/>
    <property type="match status" value="1"/>
</dbReference>
<dbReference type="InterPro" id="IPR017896">
    <property type="entry name" value="4Fe4S_Fe-S-bd"/>
</dbReference>
<dbReference type="SUPFAM" id="SSF52833">
    <property type="entry name" value="Thioredoxin-like"/>
    <property type="match status" value="1"/>
</dbReference>
<keyword evidence="3" id="KW-0479">Metal-binding</keyword>
<dbReference type="RefSeq" id="WP_070065876.1">
    <property type="nucleotide sequence ID" value="NZ_MJUW02000017.1"/>
</dbReference>
<dbReference type="GO" id="GO:0046872">
    <property type="term" value="F:metal ion binding"/>
    <property type="evidence" value="ECO:0007669"/>
    <property type="project" value="UniProtKB-KW"/>
</dbReference>
<dbReference type="GO" id="GO:0008137">
    <property type="term" value="F:NADH dehydrogenase (ubiquinone) activity"/>
    <property type="evidence" value="ECO:0007669"/>
    <property type="project" value="InterPro"/>
</dbReference>
<dbReference type="Gene3D" id="3.40.30.10">
    <property type="entry name" value="Glutaredoxin"/>
    <property type="match status" value="1"/>
</dbReference>
<evidence type="ECO:0000313" key="7">
    <source>
        <dbReference type="EMBL" id="OQD46910.1"/>
    </source>
</evidence>
<organism evidence="7 8">
    <name type="scientific">Candidatus Brocadia sapporoensis</name>
    <dbReference type="NCBI Taxonomy" id="392547"/>
    <lineage>
        <taxon>Bacteria</taxon>
        <taxon>Pseudomonadati</taxon>
        <taxon>Planctomycetota</taxon>
        <taxon>Candidatus Brocadiia</taxon>
        <taxon>Candidatus Brocadiales</taxon>
        <taxon>Candidatus Brocadiaceae</taxon>
        <taxon>Candidatus Brocadia</taxon>
    </lineage>
</organism>
<reference evidence="7 8" key="1">
    <citation type="journal article" date="2016" name="Genome Announc.">
        <title>Draft Genome Sequence of the Anaerobic Ammonium-Oxidizing Bacterium 'Candidatus Brocadia sp. 40'.</title>
        <authorList>
            <person name="Ali M."/>
            <person name="Haroon M.F."/>
            <person name="Narita Y."/>
            <person name="Zhang L."/>
            <person name="Rangel Shaw D."/>
            <person name="Okabe S."/>
            <person name="Saikaly P.E."/>
        </authorList>
    </citation>
    <scope>NUCLEOTIDE SEQUENCE [LARGE SCALE GENOMIC DNA]</scope>
    <source>
        <strain evidence="7 8">40</strain>
    </source>
</reference>
<dbReference type="SUPFAM" id="SSF54862">
    <property type="entry name" value="4Fe-4S ferredoxins"/>
    <property type="match status" value="1"/>
</dbReference>